<proteinExistence type="predicted"/>
<sequence>MPTLGHSIQAKGAERFADALRGLADEAFMLAEALLSPRKLIEDVEQMHALQVAADTIEATDPWRADVLRSRASRIGLR</sequence>
<organism evidence="1 2">
    <name type="scientific">Variovorax paradoxus</name>
    <dbReference type="NCBI Taxonomy" id="34073"/>
    <lineage>
        <taxon>Bacteria</taxon>
        <taxon>Pseudomonadati</taxon>
        <taxon>Pseudomonadota</taxon>
        <taxon>Betaproteobacteria</taxon>
        <taxon>Burkholderiales</taxon>
        <taxon>Comamonadaceae</taxon>
        <taxon>Variovorax</taxon>
    </lineage>
</organism>
<evidence type="ECO:0000313" key="1">
    <source>
        <dbReference type="EMBL" id="KIQ21877.1"/>
    </source>
</evidence>
<dbReference type="AlphaFoldDB" id="A0A0D0K714"/>
<dbReference type="OrthoDB" id="8854187at2"/>
<comment type="caution">
    <text evidence="1">The sequence shown here is derived from an EMBL/GenBank/DDBJ whole genome shotgun (WGS) entry which is preliminary data.</text>
</comment>
<reference evidence="1 2" key="1">
    <citation type="submission" date="2014-12" db="EMBL/GenBank/DDBJ databases">
        <title>16Stimator: statistical estimation of ribosomal gene copy numbers from draft genome assemblies.</title>
        <authorList>
            <person name="Perisin M.A."/>
            <person name="Vetter M."/>
            <person name="Gilbert J.A."/>
            <person name="Bergelson J."/>
        </authorList>
    </citation>
    <scope>NUCLEOTIDE SEQUENCE [LARGE SCALE GENOMIC DNA]</scope>
    <source>
        <strain evidence="1 2">MEDvA23</strain>
    </source>
</reference>
<dbReference type="EMBL" id="JXQQ01000084">
    <property type="protein sequence ID" value="KIQ21877.1"/>
    <property type="molecule type" value="Genomic_DNA"/>
</dbReference>
<protein>
    <submittedName>
        <fullName evidence="1">Uncharacterized protein</fullName>
    </submittedName>
</protein>
<dbReference type="Proteomes" id="UP000032067">
    <property type="component" value="Unassembled WGS sequence"/>
</dbReference>
<name>A0A0D0K714_VARPD</name>
<evidence type="ECO:0000313" key="2">
    <source>
        <dbReference type="Proteomes" id="UP000032067"/>
    </source>
</evidence>
<accession>A0A0D0K714</accession>
<gene>
    <name evidence="1" type="ORF">RT97_26710</name>
</gene>
<dbReference type="RefSeq" id="WP_042581884.1">
    <property type="nucleotide sequence ID" value="NZ_JXQQ01000084.1"/>
</dbReference>